<accession>A0A182IHQ1</accession>
<name>A0A182IHQ1_ANOAR</name>
<dbReference type="EMBL" id="APCN01000785">
    <property type="status" value="NOT_ANNOTATED_CDS"/>
    <property type="molecule type" value="Genomic_DNA"/>
</dbReference>
<evidence type="ECO:0000313" key="2">
    <source>
        <dbReference type="Proteomes" id="UP000075840"/>
    </source>
</evidence>
<dbReference type="VEuPathDB" id="VectorBase:AARA014975"/>
<sequence>MLWLTSHIEINQ</sequence>
<keyword evidence="2" id="KW-1185">Reference proteome</keyword>
<evidence type="ECO:0000313" key="1">
    <source>
        <dbReference type="EnsemblMetazoa" id="AARA014975-PA"/>
    </source>
</evidence>
<proteinExistence type="predicted"/>
<reference evidence="1" key="1">
    <citation type="submission" date="2022-08" db="UniProtKB">
        <authorList>
            <consortium name="EnsemblMetazoa"/>
        </authorList>
    </citation>
    <scope>IDENTIFICATION</scope>
    <source>
        <strain evidence="1">Dongola</strain>
    </source>
</reference>
<protein>
    <submittedName>
        <fullName evidence="1">Uncharacterized protein</fullName>
    </submittedName>
</protein>
<dbReference type="EnsemblMetazoa" id="AARA014975-RA">
    <property type="protein sequence ID" value="AARA014975-PA"/>
    <property type="gene ID" value="AARA014975"/>
</dbReference>
<organism evidence="1 2">
    <name type="scientific">Anopheles arabiensis</name>
    <name type="common">Mosquito</name>
    <dbReference type="NCBI Taxonomy" id="7173"/>
    <lineage>
        <taxon>Eukaryota</taxon>
        <taxon>Metazoa</taxon>
        <taxon>Ecdysozoa</taxon>
        <taxon>Arthropoda</taxon>
        <taxon>Hexapoda</taxon>
        <taxon>Insecta</taxon>
        <taxon>Pterygota</taxon>
        <taxon>Neoptera</taxon>
        <taxon>Endopterygota</taxon>
        <taxon>Diptera</taxon>
        <taxon>Nematocera</taxon>
        <taxon>Culicoidea</taxon>
        <taxon>Culicidae</taxon>
        <taxon>Anophelinae</taxon>
        <taxon>Anopheles</taxon>
    </lineage>
</organism>
<dbReference type="Proteomes" id="UP000075840">
    <property type="component" value="Unassembled WGS sequence"/>
</dbReference>